<evidence type="ECO:0000313" key="2">
    <source>
        <dbReference type="Proteomes" id="UP000179797"/>
    </source>
</evidence>
<organism evidence="1 2">
    <name type="scientific">Flammeovirga pacifica</name>
    <dbReference type="NCBI Taxonomy" id="915059"/>
    <lineage>
        <taxon>Bacteria</taxon>
        <taxon>Pseudomonadati</taxon>
        <taxon>Bacteroidota</taxon>
        <taxon>Cytophagia</taxon>
        <taxon>Cytophagales</taxon>
        <taxon>Flammeovirgaceae</taxon>
        <taxon>Flammeovirga</taxon>
    </lineage>
</organism>
<reference evidence="1 2" key="1">
    <citation type="journal article" date="2012" name="Int. J. Syst. Evol. Microbiol.">
        <title>Flammeovirga pacifica sp. nov., isolated from deep-sea sediment.</title>
        <authorList>
            <person name="Xu H."/>
            <person name="Fu Y."/>
            <person name="Yang N."/>
            <person name="Ding Z."/>
            <person name="Lai Q."/>
            <person name="Zeng R."/>
        </authorList>
    </citation>
    <scope>NUCLEOTIDE SEQUENCE [LARGE SCALE GENOMIC DNA]</scope>
    <source>
        <strain evidence="2">DSM 24597 / LMG 26175 / WPAGA1</strain>
    </source>
</reference>
<keyword evidence="2" id="KW-1185">Reference proteome</keyword>
<evidence type="ECO:0000313" key="1">
    <source>
        <dbReference type="EMBL" id="OHX67754.1"/>
    </source>
</evidence>
<dbReference type="EMBL" id="JRYR02000001">
    <property type="protein sequence ID" value="OHX67754.1"/>
    <property type="molecule type" value="Genomic_DNA"/>
</dbReference>
<accession>A0A1S1Z390</accession>
<dbReference type="InterPro" id="IPR027417">
    <property type="entry name" value="P-loop_NTPase"/>
</dbReference>
<dbReference type="InterPro" id="IPR052736">
    <property type="entry name" value="Stf3_sulfotransferase"/>
</dbReference>
<dbReference type="Pfam" id="PF13469">
    <property type="entry name" value="Sulfotransfer_3"/>
    <property type="match status" value="1"/>
</dbReference>
<sequence>MIMASFDKLDMATLSGSALSNFNKIQEEYTIEPQFKNKFNKAKLISTLCYPVEKINQDFLYKKSDKISIDKDPVFILGHWRSGTTHLHNLLSKDPQFGFVNTFQSVFPNALMFGKNLFTAMMKIFMPKERPADGLKLDPKFPQEEEFALGNIHDMSFYYFWYFPQDTIRIFDKFLLGKGLSEAQKQKWRDDYLRFAKLALWQTKGERFLSKNPPHTARVDEILKVFPNAKFIYIYRNPYEVYGSTFRFFKGVLPSQKFQEISDDQLSDNILNVFTKMYDKYESDKQLIPDGNLIEIKYEEFSKDNLGYLSDIYKTLQISDFEKAKPYMEDYLKGLGSHKKHEYNFPKDVIDKVNSNWSYAFDKWNYEMIK</sequence>
<gene>
    <name evidence="1" type="ORF">NH26_16090</name>
</gene>
<dbReference type="Gene3D" id="3.40.50.300">
    <property type="entry name" value="P-loop containing nucleotide triphosphate hydrolases"/>
    <property type="match status" value="1"/>
</dbReference>
<dbReference type="PANTHER" id="PTHR36451">
    <property type="entry name" value="PAPS-DEPENDENT SULFOTRANSFERASE STF3"/>
    <property type="match status" value="1"/>
</dbReference>
<evidence type="ECO:0008006" key="3">
    <source>
        <dbReference type="Google" id="ProtNLM"/>
    </source>
</evidence>
<dbReference type="PANTHER" id="PTHR36451:SF1">
    <property type="entry name" value="OMEGA-HYDROXY-BETA-DIHYDROMENAQUINONE-9 SULFOTRANSFERASE STF3"/>
    <property type="match status" value="1"/>
</dbReference>
<name>A0A1S1Z390_FLAPC</name>
<proteinExistence type="predicted"/>
<dbReference type="AlphaFoldDB" id="A0A1S1Z390"/>
<dbReference type="Proteomes" id="UP000179797">
    <property type="component" value="Unassembled WGS sequence"/>
</dbReference>
<comment type="caution">
    <text evidence="1">The sequence shown here is derived from an EMBL/GenBank/DDBJ whole genome shotgun (WGS) entry which is preliminary data.</text>
</comment>
<dbReference type="SUPFAM" id="SSF52540">
    <property type="entry name" value="P-loop containing nucleoside triphosphate hydrolases"/>
    <property type="match status" value="1"/>
</dbReference>
<dbReference type="STRING" id="915059.NH26_16090"/>
<protein>
    <recommendedName>
        <fullName evidence="3">Sulfotransferase family protein</fullName>
    </recommendedName>
</protein>